<proteinExistence type="predicted"/>
<evidence type="ECO:0000256" key="2">
    <source>
        <dbReference type="SAM" id="Phobius"/>
    </source>
</evidence>
<keyword evidence="4" id="KW-1185">Reference proteome</keyword>
<evidence type="ECO:0000256" key="1">
    <source>
        <dbReference type="SAM" id="MobiDB-lite"/>
    </source>
</evidence>
<organism evidence="3 4">
    <name type="scientific">Rhynocoris fuscipes</name>
    <dbReference type="NCBI Taxonomy" id="488301"/>
    <lineage>
        <taxon>Eukaryota</taxon>
        <taxon>Metazoa</taxon>
        <taxon>Ecdysozoa</taxon>
        <taxon>Arthropoda</taxon>
        <taxon>Hexapoda</taxon>
        <taxon>Insecta</taxon>
        <taxon>Pterygota</taxon>
        <taxon>Neoptera</taxon>
        <taxon>Paraneoptera</taxon>
        <taxon>Hemiptera</taxon>
        <taxon>Heteroptera</taxon>
        <taxon>Panheteroptera</taxon>
        <taxon>Cimicomorpha</taxon>
        <taxon>Reduviidae</taxon>
        <taxon>Harpactorinae</taxon>
        <taxon>Harpactorini</taxon>
        <taxon>Rhynocoris</taxon>
    </lineage>
</organism>
<dbReference type="Proteomes" id="UP001461498">
    <property type="component" value="Unassembled WGS sequence"/>
</dbReference>
<feature type="region of interest" description="Disordered" evidence="1">
    <location>
        <begin position="1"/>
        <end position="26"/>
    </location>
</feature>
<keyword evidence="2" id="KW-1133">Transmembrane helix</keyword>
<keyword evidence="2" id="KW-0812">Transmembrane</keyword>
<evidence type="ECO:0000313" key="4">
    <source>
        <dbReference type="Proteomes" id="UP001461498"/>
    </source>
</evidence>
<sequence length="61" mass="7054">MADDSTSLGDIVRYRQSDSDGTEQYSGQVTGSMPFLQFRFHYLFIIIFLLHSMHHYGLPLL</sequence>
<evidence type="ECO:0000313" key="3">
    <source>
        <dbReference type="EMBL" id="KAK9511670.1"/>
    </source>
</evidence>
<gene>
    <name evidence="3" type="ORF">O3M35_000289</name>
</gene>
<name>A0AAW1DNV7_9HEMI</name>
<keyword evidence="2" id="KW-0472">Membrane</keyword>
<dbReference type="EMBL" id="JAPXFL010000001">
    <property type="protein sequence ID" value="KAK9511670.1"/>
    <property type="molecule type" value="Genomic_DNA"/>
</dbReference>
<dbReference type="AlphaFoldDB" id="A0AAW1DNV7"/>
<comment type="caution">
    <text evidence="3">The sequence shown here is derived from an EMBL/GenBank/DDBJ whole genome shotgun (WGS) entry which is preliminary data.</text>
</comment>
<reference evidence="3 4" key="1">
    <citation type="submission" date="2022-12" db="EMBL/GenBank/DDBJ databases">
        <title>Chromosome-level genome assembly of true bugs.</title>
        <authorList>
            <person name="Ma L."/>
            <person name="Li H."/>
        </authorList>
    </citation>
    <scope>NUCLEOTIDE SEQUENCE [LARGE SCALE GENOMIC DNA]</scope>
    <source>
        <strain evidence="3">Lab_2022b</strain>
    </source>
</reference>
<accession>A0AAW1DNV7</accession>
<feature type="transmembrane region" description="Helical" evidence="2">
    <location>
        <begin position="40"/>
        <end position="58"/>
    </location>
</feature>
<protein>
    <submittedName>
        <fullName evidence="3">Uncharacterized protein</fullName>
    </submittedName>
</protein>